<feature type="transmembrane region" description="Helical" evidence="2">
    <location>
        <begin position="346"/>
        <end position="369"/>
    </location>
</feature>
<evidence type="ECO:0000313" key="5">
    <source>
        <dbReference type="Proteomes" id="UP000011550"/>
    </source>
</evidence>
<dbReference type="PANTHER" id="PTHR43096:SF58">
    <property type="entry name" value="CHAPERONE DNAJ-DOMAIN SUPERFAMILY PROTEIN"/>
    <property type="match status" value="1"/>
</dbReference>
<name>M0I475_9EURY</name>
<feature type="compositionally biased region" description="Low complexity" evidence="1">
    <location>
        <begin position="137"/>
        <end position="190"/>
    </location>
</feature>
<dbReference type="Proteomes" id="UP000011550">
    <property type="component" value="Unassembled WGS sequence"/>
</dbReference>
<dbReference type="AlphaFoldDB" id="M0I475"/>
<feature type="compositionally biased region" description="Low complexity" evidence="1">
    <location>
        <begin position="101"/>
        <end position="125"/>
    </location>
</feature>
<comment type="caution">
    <text evidence="4">The sequence shown here is derived from an EMBL/GenBank/DDBJ whole genome shotgun (WGS) entry which is preliminary data.</text>
</comment>
<dbReference type="GO" id="GO:0051082">
    <property type="term" value="F:unfolded protein binding"/>
    <property type="evidence" value="ECO:0007669"/>
    <property type="project" value="TreeGrafter"/>
</dbReference>
<dbReference type="Gene3D" id="1.10.287.110">
    <property type="entry name" value="DnaJ domain"/>
    <property type="match status" value="1"/>
</dbReference>
<keyword evidence="5" id="KW-1185">Reference proteome</keyword>
<dbReference type="CDD" id="cd06257">
    <property type="entry name" value="DnaJ"/>
    <property type="match status" value="1"/>
</dbReference>
<dbReference type="GO" id="GO:0042026">
    <property type="term" value="P:protein refolding"/>
    <property type="evidence" value="ECO:0007669"/>
    <property type="project" value="TreeGrafter"/>
</dbReference>
<feature type="region of interest" description="Disordered" evidence="1">
    <location>
        <begin position="76"/>
        <end position="213"/>
    </location>
</feature>
<dbReference type="PROSITE" id="PS50076">
    <property type="entry name" value="DNAJ_2"/>
    <property type="match status" value="1"/>
</dbReference>
<dbReference type="InterPro" id="IPR036869">
    <property type="entry name" value="J_dom_sf"/>
</dbReference>
<keyword evidence="2" id="KW-0472">Membrane</keyword>
<sequence>MPVDFYELLGVERDAETSEIKQAFRQKAREYHPDVNDDERAPAQFTAIRKAYEILTDETERADYDRMGHGKYVETRLDGLTKFKFPGQAGTGDGTDDESSGRSSARSSGSDRSSSSSRSSQATESSSRRSSRRRSSNRSSRTASSRSSSSRSSASSGTSSSRSSSSRSSSSRSASSATTSSRGTSQSARGSGTGGTTGRFERESRASQSASAAKRESRNPLWYGWALSLLSLLVYAGGFGWHLVGPGSSFLSALASIEMSAPTQTLFASSALSLPTTDALQVAVSSSPTTLVLPVASVLLATSLLAVIARFGHTWTTWLYAVAAVVPAAIIAAGALGYGRPVAVDLVGLVVCPLVGAGGFVIDAGRYLFASRSR</sequence>
<dbReference type="PRINTS" id="PR00625">
    <property type="entry name" value="JDOMAIN"/>
</dbReference>
<proteinExistence type="predicted"/>
<feature type="domain" description="J" evidence="3">
    <location>
        <begin position="4"/>
        <end position="68"/>
    </location>
</feature>
<dbReference type="OrthoDB" id="11397at2157"/>
<feature type="transmembrane region" description="Helical" evidence="2">
    <location>
        <begin position="221"/>
        <end position="244"/>
    </location>
</feature>
<accession>M0I475</accession>
<dbReference type="PROSITE" id="PS00636">
    <property type="entry name" value="DNAJ_1"/>
    <property type="match status" value="1"/>
</dbReference>
<dbReference type="InterPro" id="IPR018253">
    <property type="entry name" value="DnaJ_domain_CS"/>
</dbReference>
<reference evidence="4 5" key="1">
    <citation type="journal article" date="2014" name="PLoS Genet.">
        <title>Phylogenetically driven sequencing of extremely halophilic archaea reveals strategies for static and dynamic osmo-response.</title>
        <authorList>
            <person name="Becker E.A."/>
            <person name="Seitzer P.M."/>
            <person name="Tritt A."/>
            <person name="Larsen D."/>
            <person name="Krusor M."/>
            <person name="Yao A.I."/>
            <person name="Wu D."/>
            <person name="Madern D."/>
            <person name="Eisen J.A."/>
            <person name="Darling A.E."/>
            <person name="Facciotti M.T."/>
        </authorList>
    </citation>
    <scope>NUCLEOTIDE SEQUENCE [LARGE SCALE GENOMIC DNA]</scope>
    <source>
        <strain evidence="4 5">ATCC BAA-1512</strain>
    </source>
</reference>
<feature type="transmembrane region" description="Helical" evidence="2">
    <location>
        <begin position="318"/>
        <end position="340"/>
    </location>
</feature>
<evidence type="ECO:0000313" key="4">
    <source>
        <dbReference type="EMBL" id="ELZ91536.1"/>
    </source>
</evidence>
<keyword evidence="2" id="KW-0812">Transmembrane</keyword>
<dbReference type="SUPFAM" id="SSF46565">
    <property type="entry name" value="Chaperone J-domain"/>
    <property type="match status" value="1"/>
</dbReference>
<dbReference type="RefSeq" id="WP_008321303.1">
    <property type="nucleotide sequence ID" value="NZ_AOLN01000018.1"/>
</dbReference>
<keyword evidence="2" id="KW-1133">Transmembrane helix</keyword>
<dbReference type="GO" id="GO:0005737">
    <property type="term" value="C:cytoplasm"/>
    <property type="evidence" value="ECO:0007669"/>
    <property type="project" value="TreeGrafter"/>
</dbReference>
<dbReference type="STRING" id="662479.C440_14519"/>
<gene>
    <name evidence="4" type="ORF">C440_14519</name>
</gene>
<evidence type="ECO:0000256" key="1">
    <source>
        <dbReference type="SAM" id="MobiDB-lite"/>
    </source>
</evidence>
<dbReference type="EMBL" id="AOLN01000018">
    <property type="protein sequence ID" value="ELZ91536.1"/>
    <property type="molecule type" value="Genomic_DNA"/>
</dbReference>
<protein>
    <submittedName>
        <fullName evidence="4">Chaperone protein DnaJ</fullName>
    </submittedName>
</protein>
<evidence type="ECO:0000256" key="2">
    <source>
        <dbReference type="SAM" id="Phobius"/>
    </source>
</evidence>
<organism evidence="4 5">
    <name type="scientific">Haloferax mucosum ATCC BAA-1512</name>
    <dbReference type="NCBI Taxonomy" id="662479"/>
    <lineage>
        <taxon>Archaea</taxon>
        <taxon>Methanobacteriati</taxon>
        <taxon>Methanobacteriota</taxon>
        <taxon>Stenosarchaea group</taxon>
        <taxon>Halobacteria</taxon>
        <taxon>Halobacteriales</taxon>
        <taxon>Haloferacaceae</taxon>
        <taxon>Haloferax</taxon>
    </lineage>
</organism>
<evidence type="ECO:0000259" key="3">
    <source>
        <dbReference type="PROSITE" id="PS50076"/>
    </source>
</evidence>
<feature type="transmembrane region" description="Helical" evidence="2">
    <location>
        <begin position="291"/>
        <end position="311"/>
    </location>
</feature>
<dbReference type="InterPro" id="IPR001623">
    <property type="entry name" value="DnaJ_domain"/>
</dbReference>
<dbReference type="SMART" id="SM00271">
    <property type="entry name" value="DnaJ"/>
    <property type="match status" value="1"/>
</dbReference>
<dbReference type="PATRIC" id="fig|662479.7.peg.2941"/>
<dbReference type="PANTHER" id="PTHR43096">
    <property type="entry name" value="DNAJ HOMOLOG 1, MITOCHONDRIAL-RELATED"/>
    <property type="match status" value="1"/>
</dbReference>
<dbReference type="Pfam" id="PF00226">
    <property type="entry name" value="DnaJ"/>
    <property type="match status" value="1"/>
</dbReference>